<proteinExistence type="predicted"/>
<protein>
    <submittedName>
        <fullName evidence="2">Uncharacterized protein</fullName>
    </submittedName>
</protein>
<dbReference type="AlphaFoldDB" id="A0A316G1X4"/>
<keyword evidence="1" id="KW-0472">Membrane</keyword>
<keyword evidence="1" id="KW-1133">Transmembrane helix</keyword>
<evidence type="ECO:0000313" key="3">
    <source>
        <dbReference type="Proteomes" id="UP000245790"/>
    </source>
</evidence>
<gene>
    <name evidence="2" type="ORF">C8D97_102286</name>
</gene>
<keyword evidence="3" id="KW-1185">Reference proteome</keyword>
<feature type="transmembrane region" description="Helical" evidence="1">
    <location>
        <begin position="20"/>
        <end position="40"/>
    </location>
</feature>
<dbReference type="Proteomes" id="UP000245790">
    <property type="component" value="Unassembled WGS sequence"/>
</dbReference>
<evidence type="ECO:0000313" key="2">
    <source>
        <dbReference type="EMBL" id="PWK53896.1"/>
    </source>
</evidence>
<evidence type="ECO:0000256" key="1">
    <source>
        <dbReference type="SAM" id="Phobius"/>
    </source>
</evidence>
<comment type="caution">
    <text evidence="2">The sequence shown here is derived from an EMBL/GenBank/DDBJ whole genome shotgun (WGS) entry which is preliminary data.</text>
</comment>
<keyword evidence="1" id="KW-0812">Transmembrane</keyword>
<reference evidence="2 3" key="1">
    <citation type="submission" date="2018-05" db="EMBL/GenBank/DDBJ databases">
        <title>Genomic Encyclopedia of Type Strains, Phase IV (KMG-IV): sequencing the most valuable type-strain genomes for metagenomic binning, comparative biology and taxonomic classification.</title>
        <authorList>
            <person name="Goeker M."/>
        </authorList>
    </citation>
    <scope>NUCLEOTIDE SEQUENCE [LARGE SCALE GENOMIC DNA]</scope>
    <source>
        <strain evidence="2 3">DSM 25350</strain>
    </source>
</reference>
<organism evidence="2 3">
    <name type="scientific">Pleionea mediterranea</name>
    <dbReference type="NCBI Taxonomy" id="523701"/>
    <lineage>
        <taxon>Bacteria</taxon>
        <taxon>Pseudomonadati</taxon>
        <taxon>Pseudomonadota</taxon>
        <taxon>Gammaproteobacteria</taxon>
        <taxon>Oceanospirillales</taxon>
        <taxon>Pleioneaceae</taxon>
        <taxon>Pleionea</taxon>
    </lineage>
</organism>
<feature type="transmembrane region" description="Helical" evidence="1">
    <location>
        <begin position="75"/>
        <end position="97"/>
    </location>
</feature>
<sequence length="481" mass="55416">MPFLIEAHNDMKHTTTRHLLSSITIILLVFTFVLLLSFIVMDELNAQSLLVYGPLVYSSIRLSDYLYCELPKLKLLGWLIGLIPVINILAFIVVYSYKYLVKCLKSSDRNTHNTLEKQDLNAKTQSSLQEREKSLRKHKKDKGVSLLKKLGVEFNSAELFEFALKHNQTRDYFLNVNHYEFSEAATGQSVFATHIISSNKFIEKHDNGTEIFRREIINFINRSQYSAKEIKSVLWNIYEIATFKNKHLGSFNGILDNEDCLVLHAFNSYIGCMPKDQSDSNQLTSLEKCLIECKKIGCDLLVPKLQEGISRLKGTGNNDLKKKSRGNLFEYALNNDEIKDFFLSDNSYKTLSRDTGDKIPAVHISYLAKFSDKASGNCQIIENELTKFIETVGYSEYEFRSVLHTIYRMADLQKYTCFSKMLKAKGRVIFAVSDYLRNIERNKDKASLILNMQYYIPRYDDLGLGELSKEMENSIHTLKKD</sequence>
<dbReference type="EMBL" id="QGGU01000002">
    <property type="protein sequence ID" value="PWK53896.1"/>
    <property type="molecule type" value="Genomic_DNA"/>
</dbReference>
<name>A0A316G1X4_9GAMM</name>
<accession>A0A316G1X4</accession>